<gene>
    <name evidence="2" type="ORF">SFRICE_025317</name>
</gene>
<evidence type="ECO:0000313" key="2">
    <source>
        <dbReference type="EMBL" id="SOQ49200.1"/>
    </source>
</evidence>
<sequence length="196" mass="21410">MNITISKCKFWSRSPANMLGSPQLRGQSAAPAYSRLGWIYGRDPFKWLLLTKASSRTKKALVSSSINLHACSMLVSDFKCIISYRRPNSPLPNPQLPNNPKIPNPYNASNALVTPPVFQVSMGGSDCLPSGDNSGVFHKKKKKRCKPACRLSDAISFTIHARGSVRLLLTKNHPTPTPAFQTGAPVNPLGSPQLRL</sequence>
<accession>A0A2H1W810</accession>
<name>A0A2H1W810_SPOFR</name>
<dbReference type="AlphaFoldDB" id="A0A2H1W810"/>
<feature type="region of interest" description="Disordered" evidence="1">
    <location>
        <begin position="176"/>
        <end position="196"/>
    </location>
</feature>
<reference evidence="2" key="1">
    <citation type="submission" date="2016-07" db="EMBL/GenBank/DDBJ databases">
        <authorList>
            <person name="Bretaudeau A."/>
        </authorList>
    </citation>
    <scope>NUCLEOTIDE SEQUENCE</scope>
    <source>
        <strain evidence="2">Rice</strain>
        <tissue evidence="2">Whole body</tissue>
    </source>
</reference>
<protein>
    <submittedName>
        <fullName evidence="2">SFRICE_025317</fullName>
    </submittedName>
</protein>
<organism evidence="2">
    <name type="scientific">Spodoptera frugiperda</name>
    <name type="common">Fall armyworm</name>
    <dbReference type="NCBI Taxonomy" id="7108"/>
    <lineage>
        <taxon>Eukaryota</taxon>
        <taxon>Metazoa</taxon>
        <taxon>Ecdysozoa</taxon>
        <taxon>Arthropoda</taxon>
        <taxon>Hexapoda</taxon>
        <taxon>Insecta</taxon>
        <taxon>Pterygota</taxon>
        <taxon>Neoptera</taxon>
        <taxon>Endopterygota</taxon>
        <taxon>Lepidoptera</taxon>
        <taxon>Glossata</taxon>
        <taxon>Ditrysia</taxon>
        <taxon>Noctuoidea</taxon>
        <taxon>Noctuidae</taxon>
        <taxon>Amphipyrinae</taxon>
        <taxon>Spodoptera</taxon>
    </lineage>
</organism>
<evidence type="ECO:0000256" key="1">
    <source>
        <dbReference type="SAM" id="MobiDB-lite"/>
    </source>
</evidence>
<dbReference type="EMBL" id="ODYU01006923">
    <property type="protein sequence ID" value="SOQ49200.1"/>
    <property type="molecule type" value="Genomic_DNA"/>
</dbReference>
<proteinExistence type="predicted"/>